<gene>
    <name evidence="9" type="ORF">HAND1043_LOCUS17310</name>
</gene>
<comment type="function">
    <text evidence="8">May play a role in vesicular transport from endoplasmic reticulum to Golgi.</text>
</comment>
<dbReference type="InterPro" id="IPR007194">
    <property type="entry name" value="TRAPP_component"/>
</dbReference>
<protein>
    <recommendedName>
        <fullName evidence="8">Trafficking protein particle complex subunit</fullName>
    </recommendedName>
</protein>
<comment type="subunit">
    <text evidence="8">Homodimer.</text>
</comment>
<dbReference type="EMBL" id="HBFK01028472">
    <property type="protein sequence ID" value="CAD8750804.1"/>
    <property type="molecule type" value="Transcribed_RNA"/>
</dbReference>
<keyword evidence="7 8" id="KW-0333">Golgi apparatus</keyword>
<evidence type="ECO:0000256" key="2">
    <source>
        <dbReference type="ARBA" id="ARBA00004240"/>
    </source>
</evidence>
<evidence type="ECO:0000256" key="6">
    <source>
        <dbReference type="ARBA" id="ARBA00022892"/>
    </source>
</evidence>
<evidence type="ECO:0000256" key="5">
    <source>
        <dbReference type="ARBA" id="ARBA00022824"/>
    </source>
</evidence>
<reference evidence="9" key="1">
    <citation type="submission" date="2021-01" db="EMBL/GenBank/DDBJ databases">
        <authorList>
            <person name="Corre E."/>
            <person name="Pelletier E."/>
            <person name="Niang G."/>
            <person name="Scheremetjew M."/>
            <person name="Finn R."/>
            <person name="Kale V."/>
            <person name="Holt S."/>
            <person name="Cochrane G."/>
            <person name="Meng A."/>
            <person name="Brown T."/>
            <person name="Cohen L."/>
        </authorList>
    </citation>
    <scope>NUCLEOTIDE SEQUENCE</scope>
    <source>
        <strain evidence="9">CCMP441</strain>
    </source>
</reference>
<accession>A0A6U2CQ86</accession>
<dbReference type="InterPro" id="IPR024096">
    <property type="entry name" value="NO_sig/Golgi_transp_ligand-bd"/>
</dbReference>
<organism evidence="9">
    <name type="scientific">Hemiselmis andersenii</name>
    <name type="common">Cryptophyte alga</name>
    <dbReference type="NCBI Taxonomy" id="464988"/>
    <lineage>
        <taxon>Eukaryota</taxon>
        <taxon>Cryptophyceae</taxon>
        <taxon>Cryptomonadales</taxon>
        <taxon>Hemiselmidaceae</taxon>
        <taxon>Hemiselmis</taxon>
    </lineage>
</organism>
<dbReference type="GO" id="GO:0048193">
    <property type="term" value="P:Golgi vesicle transport"/>
    <property type="evidence" value="ECO:0007669"/>
    <property type="project" value="InterPro"/>
</dbReference>
<dbReference type="PANTHER" id="PTHR13048">
    <property type="entry name" value="TRAFFICKING PROTEIN PARTICLE COMPLEX SUBUNIT 3"/>
    <property type="match status" value="1"/>
</dbReference>
<dbReference type="AlphaFoldDB" id="A0A6U2CQ86"/>
<evidence type="ECO:0000256" key="4">
    <source>
        <dbReference type="ARBA" id="ARBA00022448"/>
    </source>
</evidence>
<evidence type="ECO:0000256" key="8">
    <source>
        <dbReference type="PIRNR" id="PIRNR018293"/>
    </source>
</evidence>
<dbReference type="Gene3D" id="3.30.1380.20">
    <property type="entry name" value="Trafficking protein particle complex subunit 3"/>
    <property type="match status" value="1"/>
</dbReference>
<dbReference type="CDD" id="cd14942">
    <property type="entry name" value="TRAPPC3_bet3"/>
    <property type="match status" value="1"/>
</dbReference>
<keyword evidence="4 8" id="KW-0813">Transport</keyword>
<dbReference type="FunFam" id="3.30.1380.20:FF:000001">
    <property type="entry name" value="Trafficking protein particle complex subunit BET3"/>
    <property type="match status" value="1"/>
</dbReference>
<dbReference type="GO" id="GO:0016236">
    <property type="term" value="P:macroautophagy"/>
    <property type="evidence" value="ECO:0007669"/>
    <property type="project" value="UniProtKB-ARBA"/>
</dbReference>
<comment type="similarity">
    <text evidence="3 8">Belongs to the TRAPP small subunits family. BET3 subfamily.</text>
</comment>
<proteinExistence type="inferred from homology"/>
<evidence type="ECO:0000313" key="9">
    <source>
        <dbReference type="EMBL" id="CAD8750804.1"/>
    </source>
</evidence>
<keyword evidence="6 8" id="KW-0931">ER-Golgi transport</keyword>
<dbReference type="PIRSF" id="PIRSF018293">
    <property type="entry name" value="TRAPP_I_complex_Bet3"/>
    <property type="match status" value="1"/>
</dbReference>
<comment type="subcellular location">
    <subcellularLocation>
        <location evidence="2">Endoplasmic reticulum</location>
    </subcellularLocation>
    <subcellularLocation>
        <location evidence="1 8">Golgi apparatus</location>
        <location evidence="1 8">cis-Golgi network</location>
    </subcellularLocation>
</comment>
<sequence>MAAPQKNLARVGEQTLSKMDKMNAEVFTLTYGSMVQQLLKDYEEVGEVNAQLESMGHGMGQRLIDELLAKSSVGSCADFRETSEVIAKVGFKMFLGITATVANWGSDDAEFSLLLGEDNPIVDMVELPEKHKGLRYCNVLCGVIRGALEMVNLRVECDYVKCVLWGDDATEIRVRLVERMEAVYPFGDD</sequence>
<dbReference type="GO" id="GO:0005783">
    <property type="term" value="C:endoplasmic reticulum"/>
    <property type="evidence" value="ECO:0007669"/>
    <property type="project" value="UniProtKB-SubCell"/>
</dbReference>
<evidence type="ECO:0000256" key="1">
    <source>
        <dbReference type="ARBA" id="ARBA00004222"/>
    </source>
</evidence>
<dbReference type="SUPFAM" id="SSF111126">
    <property type="entry name" value="Ligand-binding domain in the NO signalling and Golgi transport"/>
    <property type="match status" value="1"/>
</dbReference>
<dbReference type="GO" id="GO:0030008">
    <property type="term" value="C:TRAPP complex"/>
    <property type="evidence" value="ECO:0007669"/>
    <property type="project" value="InterPro"/>
</dbReference>
<dbReference type="InterPro" id="IPR016721">
    <property type="entry name" value="Bet3"/>
</dbReference>
<evidence type="ECO:0000256" key="7">
    <source>
        <dbReference type="ARBA" id="ARBA00023034"/>
    </source>
</evidence>
<dbReference type="GO" id="GO:0005794">
    <property type="term" value="C:Golgi apparatus"/>
    <property type="evidence" value="ECO:0007669"/>
    <property type="project" value="UniProtKB-SubCell"/>
</dbReference>
<name>A0A6U2CQ86_HEMAN</name>
<dbReference type="Pfam" id="PF04051">
    <property type="entry name" value="TRAPP"/>
    <property type="match status" value="1"/>
</dbReference>
<keyword evidence="5" id="KW-0256">Endoplasmic reticulum</keyword>
<evidence type="ECO:0000256" key="3">
    <source>
        <dbReference type="ARBA" id="ARBA00006218"/>
    </source>
</evidence>